<dbReference type="PRINTS" id="PR00007">
    <property type="entry name" value="COMPLEMNTC1Q"/>
</dbReference>
<keyword evidence="8" id="KW-1185">Reference proteome</keyword>
<sequence>MKITVIFLLLLLVCSGSTDQNKEAEKEILAQQITSLQSLPQDILAVLREMAVTLTQQKFDMRLLQTENKEHAAKLERQETELKKQETELKKQETELKKQETELKKQETEVDKLKQQLKVGQVAFSASLLATGSGYFGPFPTFTTLIFKHVPTNIGKAYNPHTGIFTAPVRGAYHFEWYIGTHGGHQASGAVLVKNLQQIVTAYEHQTSGYGSSANGVTLLLEVGDVVFLRLWVNTKVFDNVNHHTTFSGHLLFTM</sequence>
<dbReference type="AlphaFoldDB" id="A0A8P4GFU4"/>
<dbReference type="PANTHER" id="PTHR22923">
    <property type="entry name" value="CEREBELLIN-RELATED"/>
    <property type="match status" value="1"/>
</dbReference>
<dbReference type="Ensembl" id="ENSDLAT00005081380.1">
    <property type="protein sequence ID" value="ENSDLAP00005074397.1"/>
    <property type="gene ID" value="ENSDLAG00005033077.1"/>
</dbReference>
<dbReference type="InterPro" id="IPR001073">
    <property type="entry name" value="C1q_dom"/>
</dbReference>
<evidence type="ECO:0000256" key="1">
    <source>
        <dbReference type="ARBA" id="ARBA00004613"/>
    </source>
</evidence>
<comment type="subcellular location">
    <subcellularLocation>
        <location evidence="1">Secreted</location>
    </subcellularLocation>
</comment>
<dbReference type="InterPro" id="IPR050822">
    <property type="entry name" value="Cerebellin_Synaptic_Org"/>
</dbReference>
<dbReference type="SMART" id="SM00110">
    <property type="entry name" value="C1Q"/>
    <property type="match status" value="1"/>
</dbReference>
<evidence type="ECO:0000256" key="4">
    <source>
        <dbReference type="SAM" id="Coils"/>
    </source>
</evidence>
<dbReference type="PROSITE" id="PS50871">
    <property type="entry name" value="C1Q"/>
    <property type="match status" value="1"/>
</dbReference>
<name>A0A8P4GFU4_DICLA</name>
<keyword evidence="4" id="KW-0175">Coiled coil</keyword>
<keyword evidence="3 5" id="KW-0732">Signal</keyword>
<dbReference type="PANTHER" id="PTHR22923:SF102">
    <property type="entry name" value="CEREBELLIN 13-RELATED"/>
    <property type="match status" value="1"/>
</dbReference>
<dbReference type="Gene3D" id="2.60.120.40">
    <property type="match status" value="1"/>
</dbReference>
<feature type="signal peptide" evidence="5">
    <location>
        <begin position="1"/>
        <end position="18"/>
    </location>
</feature>
<proteinExistence type="predicted"/>
<keyword evidence="2" id="KW-0964">Secreted</keyword>
<evidence type="ECO:0000256" key="5">
    <source>
        <dbReference type="SAM" id="SignalP"/>
    </source>
</evidence>
<evidence type="ECO:0000313" key="7">
    <source>
        <dbReference type="Ensembl" id="ENSDLAP00005074397.1"/>
    </source>
</evidence>
<accession>A0A8P4GFU4</accession>
<evidence type="ECO:0000313" key="8">
    <source>
        <dbReference type="Proteomes" id="UP000694389"/>
    </source>
</evidence>
<organism evidence="7 8">
    <name type="scientific">Dicentrarchus labrax</name>
    <name type="common">European seabass</name>
    <name type="synonym">Morone labrax</name>
    <dbReference type="NCBI Taxonomy" id="13489"/>
    <lineage>
        <taxon>Eukaryota</taxon>
        <taxon>Metazoa</taxon>
        <taxon>Chordata</taxon>
        <taxon>Craniata</taxon>
        <taxon>Vertebrata</taxon>
        <taxon>Euteleostomi</taxon>
        <taxon>Actinopterygii</taxon>
        <taxon>Neopterygii</taxon>
        <taxon>Teleostei</taxon>
        <taxon>Neoteleostei</taxon>
        <taxon>Acanthomorphata</taxon>
        <taxon>Eupercaria</taxon>
        <taxon>Moronidae</taxon>
        <taxon>Dicentrarchus</taxon>
    </lineage>
</organism>
<evidence type="ECO:0000259" key="6">
    <source>
        <dbReference type="PROSITE" id="PS50871"/>
    </source>
</evidence>
<reference evidence="7" key="2">
    <citation type="submission" date="2025-09" db="UniProtKB">
        <authorList>
            <consortium name="Ensembl"/>
        </authorList>
    </citation>
    <scope>IDENTIFICATION</scope>
</reference>
<dbReference type="Proteomes" id="UP000694389">
    <property type="component" value="Unassembled WGS sequence"/>
</dbReference>
<dbReference type="SUPFAM" id="SSF49842">
    <property type="entry name" value="TNF-like"/>
    <property type="match status" value="1"/>
</dbReference>
<dbReference type="RefSeq" id="XP_051256814.1">
    <property type="nucleotide sequence ID" value="XM_051400854.1"/>
</dbReference>
<dbReference type="GeneID" id="127363874"/>
<evidence type="ECO:0000256" key="3">
    <source>
        <dbReference type="ARBA" id="ARBA00022729"/>
    </source>
</evidence>
<dbReference type="GeneTree" id="ENSGT00950000183116"/>
<evidence type="ECO:0000256" key="2">
    <source>
        <dbReference type="ARBA" id="ARBA00022525"/>
    </source>
</evidence>
<dbReference type="InterPro" id="IPR008983">
    <property type="entry name" value="Tumour_necrosis_fac-like_dom"/>
</dbReference>
<gene>
    <name evidence="7" type="primary">LOC127363874</name>
</gene>
<dbReference type="GO" id="GO:0005576">
    <property type="term" value="C:extracellular region"/>
    <property type="evidence" value="ECO:0007669"/>
    <property type="project" value="UniProtKB-SubCell"/>
</dbReference>
<feature type="chain" id="PRO_5035876515" description="C1q domain-containing protein" evidence="5">
    <location>
        <begin position="19"/>
        <end position="255"/>
    </location>
</feature>
<dbReference type="Pfam" id="PF00386">
    <property type="entry name" value="C1q"/>
    <property type="match status" value="1"/>
</dbReference>
<protein>
    <recommendedName>
        <fullName evidence="6">C1q domain-containing protein</fullName>
    </recommendedName>
</protein>
<feature type="coiled-coil region" evidence="4">
    <location>
        <begin position="61"/>
        <end position="123"/>
    </location>
</feature>
<feature type="domain" description="C1q" evidence="6">
    <location>
        <begin position="117"/>
        <end position="255"/>
    </location>
</feature>
<reference evidence="7" key="1">
    <citation type="submission" date="2025-08" db="UniProtKB">
        <authorList>
            <consortium name="Ensembl"/>
        </authorList>
    </citation>
    <scope>IDENTIFICATION</scope>
</reference>